<organism evidence="1 2">
    <name type="scientific">Phlebia brevispora</name>
    <dbReference type="NCBI Taxonomy" id="194682"/>
    <lineage>
        <taxon>Eukaryota</taxon>
        <taxon>Fungi</taxon>
        <taxon>Dikarya</taxon>
        <taxon>Basidiomycota</taxon>
        <taxon>Agaricomycotina</taxon>
        <taxon>Agaricomycetes</taxon>
        <taxon>Polyporales</taxon>
        <taxon>Meruliaceae</taxon>
        <taxon>Phlebia</taxon>
    </lineage>
</organism>
<dbReference type="EMBL" id="JANHOG010001918">
    <property type="protein sequence ID" value="KAJ3529827.1"/>
    <property type="molecule type" value="Genomic_DNA"/>
</dbReference>
<evidence type="ECO:0000313" key="1">
    <source>
        <dbReference type="EMBL" id="KAJ3529827.1"/>
    </source>
</evidence>
<evidence type="ECO:0000313" key="2">
    <source>
        <dbReference type="Proteomes" id="UP001148662"/>
    </source>
</evidence>
<sequence>MPWATSFPARDDPLEEVSYSVQQCTDDHAIYWFHILLANTREDILDQDEADILCALSSSWNGIHAKARRTQDEVVIGQVTVHLTPRAGVRQRRRSDCIIFDLPGWDWAENNWLEVERRLEVLAALQFIVLVFDAREILLQFLYIALPFMHHLSRFPGLILAYPDSNGWSQVLTDGHDDIREVYVTQTDGQTYWKQYLLGHSRPPDPPLLQELKLTNVPFKSFEHLVWLIRAMPSLQTVNCEGVMWETLGAGTDLMPPPTSFLTCARGKPAPQSVRYRMKSCTDNRAAFWLAAILGLTKADTLDRTDMNALCAMVSAWRADDPCSSARYQDAIGIGHIRVFLTSRIGTSQPQRIRSIAFVTWESKRSYFDLPELDKQVKNLSALQAVLYVFRHVESLLEYRDEFLPLIPRLGRSSKLKLVLKSKEGFGKNDDDEYIQVSLKDYWIVNLHRED</sequence>
<dbReference type="Proteomes" id="UP001148662">
    <property type="component" value="Unassembled WGS sequence"/>
</dbReference>
<proteinExistence type="predicted"/>
<keyword evidence="2" id="KW-1185">Reference proteome</keyword>
<accession>A0ACC1S106</accession>
<name>A0ACC1S106_9APHY</name>
<reference evidence="1" key="1">
    <citation type="submission" date="2022-07" db="EMBL/GenBank/DDBJ databases">
        <title>Genome Sequence of Phlebia brevispora.</title>
        <authorList>
            <person name="Buettner E."/>
        </authorList>
    </citation>
    <scope>NUCLEOTIDE SEQUENCE</scope>
    <source>
        <strain evidence="1">MPL23</strain>
    </source>
</reference>
<gene>
    <name evidence="1" type="ORF">NM688_g7796</name>
</gene>
<comment type="caution">
    <text evidence="1">The sequence shown here is derived from an EMBL/GenBank/DDBJ whole genome shotgun (WGS) entry which is preliminary data.</text>
</comment>
<protein>
    <submittedName>
        <fullName evidence="1">Uncharacterized protein</fullName>
    </submittedName>
</protein>